<dbReference type="PANTHER" id="PTHR33909:SF1">
    <property type="entry name" value="SEC TRANSLOCON ACCESSORY COMPLEX SUBUNIT YAJC"/>
    <property type="match status" value="1"/>
</dbReference>
<evidence type="ECO:0000256" key="4">
    <source>
        <dbReference type="ARBA" id="ARBA00022475"/>
    </source>
</evidence>
<evidence type="ECO:0000256" key="2">
    <source>
        <dbReference type="ARBA" id="ARBA00006742"/>
    </source>
</evidence>
<dbReference type="GO" id="GO:0015031">
    <property type="term" value="P:protein transport"/>
    <property type="evidence" value="ECO:0007669"/>
    <property type="project" value="UniProtKB-KW"/>
</dbReference>
<evidence type="ECO:0000256" key="1">
    <source>
        <dbReference type="ARBA" id="ARBA00004162"/>
    </source>
</evidence>
<keyword evidence="11" id="KW-1185">Reference proteome</keyword>
<evidence type="ECO:0000256" key="3">
    <source>
        <dbReference type="ARBA" id="ARBA00022448"/>
    </source>
</evidence>
<keyword evidence="3" id="KW-0813">Transport</keyword>
<organism evidence="10 11">
    <name type="scientific">Thermovenabulum gondwanense</name>
    <dbReference type="NCBI Taxonomy" id="520767"/>
    <lineage>
        <taxon>Bacteria</taxon>
        <taxon>Bacillati</taxon>
        <taxon>Bacillota</taxon>
        <taxon>Clostridia</taxon>
        <taxon>Thermosediminibacterales</taxon>
        <taxon>Thermosediminibacteraceae</taxon>
        <taxon>Thermovenabulum</taxon>
    </lineage>
</organism>
<dbReference type="AlphaFoldDB" id="A0A162M4U2"/>
<dbReference type="NCBIfam" id="TIGR00739">
    <property type="entry name" value="yajC"/>
    <property type="match status" value="1"/>
</dbReference>
<sequence length="63" mass="6905">MMLESLKEGDDVITIGGIYGRILNIKDDVITLEVGDKLKIKVTRSAIGTVLKKSDKADNKDKT</sequence>
<dbReference type="Proteomes" id="UP000075737">
    <property type="component" value="Unassembled WGS sequence"/>
</dbReference>
<gene>
    <name evidence="10" type="ORF">ATZ99_22170</name>
</gene>
<dbReference type="EMBL" id="LOHZ01000045">
    <property type="protein sequence ID" value="KYO63974.1"/>
    <property type="molecule type" value="Genomic_DNA"/>
</dbReference>
<evidence type="ECO:0000256" key="7">
    <source>
        <dbReference type="ARBA" id="ARBA00022989"/>
    </source>
</evidence>
<protein>
    <recommendedName>
        <fullName evidence="12">Preprotein translocase subunit YajC</fullName>
    </recommendedName>
</protein>
<keyword evidence="5" id="KW-0812">Transmembrane</keyword>
<evidence type="ECO:0000256" key="9">
    <source>
        <dbReference type="ARBA" id="ARBA00023136"/>
    </source>
</evidence>
<keyword evidence="6" id="KW-0653">Protein transport</keyword>
<dbReference type="SMART" id="SM01323">
    <property type="entry name" value="YajC"/>
    <property type="match status" value="1"/>
</dbReference>
<evidence type="ECO:0000256" key="6">
    <source>
        <dbReference type="ARBA" id="ARBA00022927"/>
    </source>
</evidence>
<name>A0A162M4U2_9FIRM</name>
<proteinExistence type="inferred from homology"/>
<dbReference type="STRING" id="520767.ATZ99_22170"/>
<evidence type="ECO:0000313" key="11">
    <source>
        <dbReference type="Proteomes" id="UP000075737"/>
    </source>
</evidence>
<accession>A0A162M4U2</accession>
<evidence type="ECO:0000256" key="8">
    <source>
        <dbReference type="ARBA" id="ARBA00023010"/>
    </source>
</evidence>
<evidence type="ECO:0000256" key="5">
    <source>
        <dbReference type="ARBA" id="ARBA00022692"/>
    </source>
</evidence>
<dbReference type="PATRIC" id="fig|520767.4.peg.2347"/>
<keyword evidence="4" id="KW-1003">Cell membrane</keyword>
<dbReference type="GO" id="GO:0005886">
    <property type="term" value="C:plasma membrane"/>
    <property type="evidence" value="ECO:0007669"/>
    <property type="project" value="UniProtKB-SubCell"/>
</dbReference>
<evidence type="ECO:0000313" key="10">
    <source>
        <dbReference type="EMBL" id="KYO63974.1"/>
    </source>
</evidence>
<dbReference type="InterPro" id="IPR003849">
    <property type="entry name" value="Preprotein_translocase_YajC"/>
</dbReference>
<comment type="subcellular location">
    <subcellularLocation>
        <location evidence="1">Cell membrane</location>
        <topology evidence="1">Single-pass membrane protein</topology>
    </subcellularLocation>
</comment>
<keyword evidence="7" id="KW-1133">Transmembrane helix</keyword>
<keyword evidence="9" id="KW-0472">Membrane</keyword>
<comment type="similarity">
    <text evidence="2">Belongs to the YajC family.</text>
</comment>
<dbReference type="PANTHER" id="PTHR33909">
    <property type="entry name" value="SEC TRANSLOCON ACCESSORY COMPLEX SUBUNIT YAJC"/>
    <property type="match status" value="1"/>
</dbReference>
<keyword evidence="8" id="KW-0811">Translocation</keyword>
<reference evidence="10 11" key="1">
    <citation type="submission" date="2015-12" db="EMBL/GenBank/DDBJ databases">
        <title>Draft genome of Thermovenabulum gondwanense isolated from a red thermophilic microbial mat colonisisng an outflow channel of a bore well.</title>
        <authorList>
            <person name="Patel B.K."/>
        </authorList>
    </citation>
    <scope>NUCLEOTIDE SEQUENCE [LARGE SCALE GENOMIC DNA]</scope>
    <source>
        <strain evidence="10 11">R270</strain>
    </source>
</reference>
<dbReference type="Pfam" id="PF02699">
    <property type="entry name" value="YajC"/>
    <property type="match status" value="1"/>
</dbReference>
<comment type="caution">
    <text evidence="10">The sequence shown here is derived from an EMBL/GenBank/DDBJ whole genome shotgun (WGS) entry which is preliminary data.</text>
</comment>
<evidence type="ECO:0008006" key="12">
    <source>
        <dbReference type="Google" id="ProtNLM"/>
    </source>
</evidence>